<proteinExistence type="predicted"/>
<evidence type="ECO:0008006" key="3">
    <source>
        <dbReference type="Google" id="ProtNLM"/>
    </source>
</evidence>
<evidence type="ECO:0000313" key="1">
    <source>
        <dbReference type="EMBL" id="ATS18268.1"/>
    </source>
</evidence>
<reference evidence="1 2" key="1">
    <citation type="submission" date="2016-11" db="EMBL/GenBank/DDBJ databases">
        <title>Complete genome sequence of thermophilic cyanobacteria strain Synechococcus sp. PCC6715.</title>
        <authorList>
            <person name="Tang J."/>
            <person name="Daroch M."/>
            <person name="Liang Y."/>
            <person name="Jiang D."/>
            <person name="Shah M."/>
        </authorList>
    </citation>
    <scope>NUCLEOTIDE SEQUENCE [LARGE SCALE GENOMIC DNA]</scope>
    <source>
        <strain evidence="1 2">PCC 6715</strain>
    </source>
</reference>
<dbReference type="EMBL" id="CP018092">
    <property type="protein sequence ID" value="ATS18268.1"/>
    <property type="molecule type" value="Genomic_DNA"/>
</dbReference>
<protein>
    <recommendedName>
        <fullName evidence="3">Isopropylmalate/homocitrate/citramalate synthase</fullName>
    </recommendedName>
</protein>
<dbReference type="InterPro" id="IPR055643">
    <property type="entry name" value="DUF7219"/>
</dbReference>
<accession>A0A2D2Q1A2</accession>
<dbReference type="Proteomes" id="UP000231057">
    <property type="component" value="Chromosome"/>
</dbReference>
<gene>
    <name evidence="1" type="ORF">BRW62_05315</name>
</gene>
<organism evidence="1 2">
    <name type="scientific">Parathermosynechococcus lividus PCC 6715</name>
    <dbReference type="NCBI Taxonomy" id="1917166"/>
    <lineage>
        <taxon>Bacteria</taxon>
        <taxon>Bacillati</taxon>
        <taxon>Cyanobacteriota</taxon>
        <taxon>Cyanophyceae</taxon>
        <taxon>Acaryochloridales</taxon>
        <taxon>Thermosynechococcaceae</taxon>
        <taxon>Parathermosynechococcus</taxon>
    </lineage>
</organism>
<dbReference type="KEGG" id="slw:BRW62_05315"/>
<name>A0A2D2Q1A2_PARLV</name>
<sequence>MSELPQPEFDKDKFLYPTSRYHGNFTPQNLAFNANLQEFAQRVSYICGLETGGKLPPQEAYNEIKALWKQLKKSREMLLDYEPNPPDETAGD</sequence>
<dbReference type="AlphaFoldDB" id="A0A2D2Q1A2"/>
<dbReference type="Pfam" id="PF23856">
    <property type="entry name" value="DUF7219"/>
    <property type="match status" value="1"/>
</dbReference>
<keyword evidence="2" id="KW-1185">Reference proteome</keyword>
<reference evidence="2" key="2">
    <citation type="journal article" date="2022" name="Front. Microbiol.">
        <title>Comparative Genomic Analysis Revealed Distinct Molecular Components and Organization of CO2-Concentrating Mechanism in Thermophilic Cyanobacteria.</title>
        <authorList>
            <person name="Tang J."/>
            <person name="Zhou H."/>
            <person name="Yao D."/>
            <person name="Riaz S."/>
            <person name="You D."/>
            <person name="Klepacz-Smolka A."/>
            <person name="Daroch M."/>
        </authorList>
    </citation>
    <scope>NUCLEOTIDE SEQUENCE [LARGE SCALE GENOMIC DNA]</scope>
    <source>
        <strain evidence="2">PCC 6715</strain>
    </source>
</reference>
<evidence type="ECO:0000313" key="2">
    <source>
        <dbReference type="Proteomes" id="UP000231057"/>
    </source>
</evidence>